<keyword evidence="1" id="KW-0812">Transmembrane</keyword>
<evidence type="ECO:0000313" key="2">
    <source>
        <dbReference type="EMBL" id="SEQ26462.1"/>
    </source>
</evidence>
<gene>
    <name evidence="2" type="ORF">SAMN04488038_10579</name>
</gene>
<dbReference type="Proteomes" id="UP000199233">
    <property type="component" value="Unassembled WGS sequence"/>
</dbReference>
<dbReference type="EMBL" id="FOFS01000005">
    <property type="protein sequence ID" value="SEQ26462.1"/>
    <property type="molecule type" value="Genomic_DNA"/>
</dbReference>
<protein>
    <submittedName>
        <fullName evidence="2">Uncharacterized protein</fullName>
    </submittedName>
</protein>
<evidence type="ECO:0000256" key="1">
    <source>
        <dbReference type="SAM" id="Phobius"/>
    </source>
</evidence>
<evidence type="ECO:0000313" key="3">
    <source>
        <dbReference type="Proteomes" id="UP000199233"/>
    </source>
</evidence>
<accession>A0A1H9ELJ5</accession>
<keyword evidence="1" id="KW-1133">Transmembrane helix</keyword>
<dbReference type="RefSeq" id="WP_177188891.1">
    <property type="nucleotide sequence ID" value="NZ_FOFS01000005.1"/>
</dbReference>
<reference evidence="2 3" key="1">
    <citation type="submission" date="2016-10" db="EMBL/GenBank/DDBJ databases">
        <authorList>
            <person name="de Groot N.N."/>
        </authorList>
    </citation>
    <scope>NUCLEOTIDE SEQUENCE [LARGE SCALE GENOMIC DNA]</scope>
    <source>
        <strain evidence="2 3">DSM 25927</strain>
    </source>
</reference>
<keyword evidence="3" id="KW-1185">Reference proteome</keyword>
<proteinExistence type="predicted"/>
<sequence length="58" mass="5969">MNSSLILHVPGRYLPLRRLPAGGRPGTVERYSLAMLVAGVLLGLLGIGSALLMGATAP</sequence>
<dbReference type="AlphaFoldDB" id="A0A1H9ELJ5"/>
<organism evidence="2 3">
    <name type="scientific">Solimonas aquatica</name>
    <dbReference type="NCBI Taxonomy" id="489703"/>
    <lineage>
        <taxon>Bacteria</taxon>
        <taxon>Pseudomonadati</taxon>
        <taxon>Pseudomonadota</taxon>
        <taxon>Gammaproteobacteria</taxon>
        <taxon>Nevskiales</taxon>
        <taxon>Nevskiaceae</taxon>
        <taxon>Solimonas</taxon>
    </lineage>
</organism>
<keyword evidence="1" id="KW-0472">Membrane</keyword>
<name>A0A1H9ELJ5_9GAMM</name>
<feature type="transmembrane region" description="Helical" evidence="1">
    <location>
        <begin position="33"/>
        <end position="55"/>
    </location>
</feature>